<dbReference type="Proteomes" id="UP000801492">
    <property type="component" value="Unassembled WGS sequence"/>
</dbReference>
<proteinExistence type="predicted"/>
<name>A0A8K0CXU0_IGNLU</name>
<evidence type="ECO:0000313" key="2">
    <source>
        <dbReference type="Proteomes" id="UP000801492"/>
    </source>
</evidence>
<evidence type="ECO:0000313" key="1">
    <source>
        <dbReference type="EMBL" id="KAF2892387.1"/>
    </source>
</evidence>
<sequence>MTDVQTEKGLVQKPSTIAKYNSVKSFLDVSDQKASYATTVRRRDIICYRKVVVELTNTAVPNAHIAYQSMTGKTMSITQFREEIANKIFDKREVYEML</sequence>
<keyword evidence="2" id="KW-1185">Reference proteome</keyword>
<protein>
    <submittedName>
        <fullName evidence="1">Uncharacterized protein</fullName>
    </submittedName>
</protein>
<gene>
    <name evidence="1" type="ORF">ILUMI_13785</name>
</gene>
<dbReference type="AlphaFoldDB" id="A0A8K0CXU0"/>
<comment type="caution">
    <text evidence="1">The sequence shown here is derived from an EMBL/GenBank/DDBJ whole genome shotgun (WGS) entry which is preliminary data.</text>
</comment>
<accession>A0A8K0CXU0</accession>
<reference evidence="1" key="1">
    <citation type="submission" date="2019-08" db="EMBL/GenBank/DDBJ databases">
        <title>The genome of the North American firefly Photinus pyralis.</title>
        <authorList>
            <consortium name="Photinus pyralis genome working group"/>
            <person name="Fallon T.R."/>
            <person name="Sander Lower S.E."/>
            <person name="Weng J.-K."/>
        </authorList>
    </citation>
    <scope>NUCLEOTIDE SEQUENCE</scope>
    <source>
        <strain evidence="1">TRF0915ILg1</strain>
        <tissue evidence="1">Whole body</tissue>
    </source>
</reference>
<dbReference type="EMBL" id="VTPC01008759">
    <property type="protein sequence ID" value="KAF2892387.1"/>
    <property type="molecule type" value="Genomic_DNA"/>
</dbReference>
<organism evidence="1 2">
    <name type="scientific">Ignelater luminosus</name>
    <name type="common">Cucubano</name>
    <name type="synonym">Pyrophorus luminosus</name>
    <dbReference type="NCBI Taxonomy" id="2038154"/>
    <lineage>
        <taxon>Eukaryota</taxon>
        <taxon>Metazoa</taxon>
        <taxon>Ecdysozoa</taxon>
        <taxon>Arthropoda</taxon>
        <taxon>Hexapoda</taxon>
        <taxon>Insecta</taxon>
        <taxon>Pterygota</taxon>
        <taxon>Neoptera</taxon>
        <taxon>Endopterygota</taxon>
        <taxon>Coleoptera</taxon>
        <taxon>Polyphaga</taxon>
        <taxon>Elateriformia</taxon>
        <taxon>Elateroidea</taxon>
        <taxon>Elateridae</taxon>
        <taxon>Agrypninae</taxon>
        <taxon>Pyrophorini</taxon>
        <taxon>Ignelater</taxon>
    </lineage>
</organism>
<dbReference type="OrthoDB" id="6602143at2759"/>